<dbReference type="GO" id="GO:0005829">
    <property type="term" value="C:cytosol"/>
    <property type="evidence" value="ECO:0007669"/>
    <property type="project" value="TreeGrafter"/>
</dbReference>
<reference evidence="6 7" key="1">
    <citation type="submission" date="2020-08" db="EMBL/GenBank/DDBJ databases">
        <authorList>
            <person name="Mo P."/>
        </authorList>
    </citation>
    <scope>NUCLEOTIDE SEQUENCE [LARGE SCALE GENOMIC DNA]</scope>
    <source>
        <strain evidence="6 7">CGMCC 4.1532</strain>
    </source>
</reference>
<evidence type="ECO:0000259" key="5">
    <source>
        <dbReference type="Pfam" id="PF22624"/>
    </source>
</evidence>
<evidence type="ECO:0000259" key="4">
    <source>
        <dbReference type="Pfam" id="PF01648"/>
    </source>
</evidence>
<accession>A0A7G7MSB0</accession>
<dbReference type="AlphaFoldDB" id="A0A7G7MSB0"/>
<dbReference type="KEGG" id="ppel:H6H00_17565"/>
<dbReference type="GO" id="GO:0000287">
    <property type="term" value="F:magnesium ion binding"/>
    <property type="evidence" value="ECO:0007669"/>
    <property type="project" value="InterPro"/>
</dbReference>
<sequence length="241" mass="25411">MTRSRRAAGPASTGPAAPTICRVGTCTVWWAAPLAPGDAPGLLDLLDAHERARIGRFRRDLDAARYLAAHALTRLVLAARLDADPAALTFDRTCRCGEQHGKPRLAHDGPGFSMTHAGDLVGLAVHDGPVGLDVEQARPLPDLAGMTAHACSPDETVADEAEFFRLWTRKEALLKSTGEGLSTPMSEITLTPDGGVRWAGRRVWLHDLSPAPGHPAALAGPGPAAPDVVEADGDALLRTRP</sequence>
<evidence type="ECO:0000256" key="3">
    <source>
        <dbReference type="SAM" id="MobiDB-lite"/>
    </source>
</evidence>
<evidence type="ECO:0000313" key="6">
    <source>
        <dbReference type="EMBL" id="QNG55671.1"/>
    </source>
</evidence>
<evidence type="ECO:0000256" key="2">
    <source>
        <dbReference type="ARBA" id="ARBA00022679"/>
    </source>
</evidence>
<proteinExistence type="inferred from homology"/>
<gene>
    <name evidence="6" type="ORF">H6H00_17565</name>
</gene>
<dbReference type="GO" id="GO:0008897">
    <property type="term" value="F:holo-[acyl-carrier-protein] synthase activity"/>
    <property type="evidence" value="ECO:0007669"/>
    <property type="project" value="InterPro"/>
</dbReference>
<dbReference type="InterPro" id="IPR008278">
    <property type="entry name" value="4-PPantetheinyl_Trfase_dom"/>
</dbReference>
<dbReference type="SUPFAM" id="SSF56214">
    <property type="entry name" value="4'-phosphopantetheinyl transferase"/>
    <property type="match status" value="2"/>
</dbReference>
<evidence type="ECO:0000313" key="7">
    <source>
        <dbReference type="Proteomes" id="UP000515728"/>
    </source>
</evidence>
<keyword evidence="7" id="KW-1185">Reference proteome</keyword>
<dbReference type="GO" id="GO:0019878">
    <property type="term" value="P:lysine biosynthetic process via aminoadipic acid"/>
    <property type="evidence" value="ECO:0007669"/>
    <property type="project" value="TreeGrafter"/>
</dbReference>
<comment type="similarity">
    <text evidence="1">Belongs to the P-Pant transferase superfamily. Gsp/Sfp/HetI/AcpT family.</text>
</comment>
<feature type="domain" description="4'-phosphopantetheinyl transferase" evidence="4">
    <location>
        <begin position="129"/>
        <end position="194"/>
    </location>
</feature>
<dbReference type="InterPro" id="IPR050559">
    <property type="entry name" value="P-Pant_transferase_sf"/>
</dbReference>
<dbReference type="EMBL" id="CP060131">
    <property type="protein sequence ID" value="QNG55671.1"/>
    <property type="molecule type" value="Genomic_DNA"/>
</dbReference>
<evidence type="ECO:0000256" key="1">
    <source>
        <dbReference type="ARBA" id="ARBA00010990"/>
    </source>
</evidence>
<dbReference type="Pfam" id="PF22624">
    <property type="entry name" value="AASDHPPT_N"/>
    <property type="match status" value="1"/>
</dbReference>
<dbReference type="Proteomes" id="UP000515728">
    <property type="component" value="Chromosome"/>
</dbReference>
<feature type="region of interest" description="Disordered" evidence="3">
    <location>
        <begin position="214"/>
        <end position="241"/>
    </location>
</feature>
<keyword evidence="2 6" id="KW-0808">Transferase</keyword>
<organism evidence="6 7">
    <name type="scientific">Pseudonocardia petroleophila</name>
    <dbReference type="NCBI Taxonomy" id="37331"/>
    <lineage>
        <taxon>Bacteria</taxon>
        <taxon>Bacillati</taxon>
        <taxon>Actinomycetota</taxon>
        <taxon>Actinomycetes</taxon>
        <taxon>Pseudonocardiales</taxon>
        <taxon>Pseudonocardiaceae</taxon>
        <taxon>Pseudonocardia</taxon>
    </lineage>
</organism>
<feature type="compositionally biased region" description="Low complexity" evidence="3">
    <location>
        <begin position="214"/>
        <end position="226"/>
    </location>
</feature>
<dbReference type="PANTHER" id="PTHR12215">
    <property type="entry name" value="PHOSPHOPANTETHEINE TRANSFERASE"/>
    <property type="match status" value="1"/>
</dbReference>
<dbReference type="InterPro" id="IPR037143">
    <property type="entry name" value="4-PPantetheinyl_Trfase_dom_sf"/>
</dbReference>
<dbReference type="PANTHER" id="PTHR12215:SF10">
    <property type="entry name" value="L-AMINOADIPATE-SEMIALDEHYDE DEHYDROGENASE-PHOSPHOPANTETHEINYL TRANSFERASE"/>
    <property type="match status" value="1"/>
</dbReference>
<protein>
    <submittedName>
        <fullName evidence="6">4'-phosphopantetheinyl transferase superfamily protein</fullName>
    </submittedName>
</protein>
<dbReference type="Gene3D" id="3.90.470.20">
    <property type="entry name" value="4'-phosphopantetheinyl transferase domain"/>
    <property type="match status" value="2"/>
</dbReference>
<name>A0A7G7MSB0_9PSEU</name>
<dbReference type="Pfam" id="PF01648">
    <property type="entry name" value="ACPS"/>
    <property type="match status" value="1"/>
</dbReference>
<feature type="domain" description="4'-phosphopantetheinyl transferase N-terminal" evidence="5">
    <location>
        <begin position="43"/>
        <end position="125"/>
    </location>
</feature>
<dbReference type="InterPro" id="IPR055066">
    <property type="entry name" value="AASDHPPT_N"/>
</dbReference>